<evidence type="ECO:0000313" key="12">
    <source>
        <dbReference type="Proteomes" id="UP000747399"/>
    </source>
</evidence>
<keyword evidence="3 7" id="KW-0547">Nucleotide-binding</keyword>
<feature type="region of interest" description="Disordered" evidence="9">
    <location>
        <begin position="145"/>
        <end position="169"/>
    </location>
</feature>
<accession>A0A8J4F9P6</accession>
<keyword evidence="1" id="KW-0723">Serine/threonine-protein kinase</keyword>
<feature type="binding site" evidence="7">
    <location>
        <position position="500"/>
    </location>
    <ligand>
        <name>ATP</name>
        <dbReference type="ChEBI" id="CHEBI:30616"/>
    </ligand>
</feature>
<dbReference type="FunFam" id="1.10.510.10:FF:000813">
    <property type="entry name" value="Aurora-like kinase"/>
    <property type="match status" value="1"/>
</dbReference>
<dbReference type="EMBL" id="BNCO01000049">
    <property type="protein sequence ID" value="GIL62158.1"/>
    <property type="molecule type" value="Genomic_DNA"/>
</dbReference>
<feature type="region of interest" description="Disordered" evidence="9">
    <location>
        <begin position="308"/>
        <end position="372"/>
    </location>
</feature>
<dbReference type="PANTHER" id="PTHR24350">
    <property type="entry name" value="SERINE/THREONINE-PROTEIN KINASE IAL-RELATED"/>
    <property type="match status" value="1"/>
</dbReference>
<dbReference type="InterPro" id="IPR000719">
    <property type="entry name" value="Prot_kinase_dom"/>
</dbReference>
<feature type="compositionally biased region" description="Polar residues" evidence="9">
    <location>
        <begin position="349"/>
        <end position="365"/>
    </location>
</feature>
<keyword evidence="4" id="KW-0418">Kinase</keyword>
<dbReference type="Proteomes" id="UP000747399">
    <property type="component" value="Unassembled WGS sequence"/>
</dbReference>
<evidence type="ECO:0000259" key="10">
    <source>
        <dbReference type="PROSITE" id="PS50011"/>
    </source>
</evidence>
<keyword evidence="12" id="KW-1185">Reference proteome</keyword>
<keyword evidence="5 7" id="KW-0067">ATP-binding</keyword>
<comment type="caution">
    <text evidence="11">The sequence shown here is derived from an EMBL/GenBank/DDBJ whole genome shotgun (WGS) entry which is preliminary data.</text>
</comment>
<evidence type="ECO:0000256" key="4">
    <source>
        <dbReference type="ARBA" id="ARBA00022777"/>
    </source>
</evidence>
<feature type="cross-link" description="Glycyl lysine isopeptide (Lys-Gly) (interchain with G-Cter in SUMO2)" evidence="8">
    <location>
        <position position="599"/>
    </location>
</feature>
<evidence type="ECO:0000256" key="6">
    <source>
        <dbReference type="PIRSR" id="PIRSR630616-1"/>
    </source>
</evidence>
<dbReference type="InterPro" id="IPR011009">
    <property type="entry name" value="Kinase-like_dom_sf"/>
</dbReference>
<feature type="compositionally biased region" description="Pro residues" evidence="9">
    <location>
        <begin position="314"/>
        <end position="323"/>
    </location>
</feature>
<feature type="compositionally biased region" description="Polar residues" evidence="9">
    <location>
        <begin position="145"/>
        <end position="154"/>
    </location>
</feature>
<protein>
    <recommendedName>
        <fullName evidence="10">Protein kinase domain-containing protein</fullName>
    </recommendedName>
</protein>
<feature type="region of interest" description="Disordered" evidence="9">
    <location>
        <begin position="187"/>
        <end position="281"/>
    </location>
</feature>
<dbReference type="GO" id="GO:0004674">
    <property type="term" value="F:protein serine/threonine kinase activity"/>
    <property type="evidence" value="ECO:0007669"/>
    <property type="project" value="UniProtKB-KW"/>
</dbReference>
<keyword evidence="2" id="KW-0808">Transferase</keyword>
<dbReference type="PROSITE" id="PS00108">
    <property type="entry name" value="PROTEIN_KINASE_ST"/>
    <property type="match status" value="1"/>
</dbReference>
<evidence type="ECO:0000256" key="7">
    <source>
        <dbReference type="PIRSR" id="PIRSR630616-2"/>
    </source>
</evidence>
<evidence type="ECO:0000256" key="9">
    <source>
        <dbReference type="SAM" id="MobiDB-lite"/>
    </source>
</evidence>
<dbReference type="InterPro" id="IPR008271">
    <property type="entry name" value="Ser/Thr_kinase_AS"/>
</dbReference>
<feature type="compositionally biased region" description="Polar residues" evidence="9">
    <location>
        <begin position="324"/>
        <end position="342"/>
    </location>
</feature>
<dbReference type="PROSITE" id="PS50011">
    <property type="entry name" value="PROTEIN_KINASE_DOM"/>
    <property type="match status" value="1"/>
</dbReference>
<organism evidence="11 12">
    <name type="scientific">Volvox africanus</name>
    <dbReference type="NCBI Taxonomy" id="51714"/>
    <lineage>
        <taxon>Eukaryota</taxon>
        <taxon>Viridiplantae</taxon>
        <taxon>Chlorophyta</taxon>
        <taxon>core chlorophytes</taxon>
        <taxon>Chlorophyceae</taxon>
        <taxon>CS clade</taxon>
        <taxon>Chlamydomonadales</taxon>
        <taxon>Volvocaceae</taxon>
        <taxon>Volvox</taxon>
    </lineage>
</organism>
<dbReference type="SUPFAM" id="SSF56112">
    <property type="entry name" value="Protein kinase-like (PK-like)"/>
    <property type="match status" value="1"/>
</dbReference>
<dbReference type="SMART" id="SM00220">
    <property type="entry name" value="S_TKc"/>
    <property type="match status" value="1"/>
</dbReference>
<reference evidence="11" key="1">
    <citation type="journal article" date="2021" name="Proc. Natl. Acad. Sci. U.S.A.">
        <title>Three genomes in the algal genus Volvox reveal the fate of a haploid sex-determining region after a transition to homothallism.</title>
        <authorList>
            <person name="Yamamoto K."/>
            <person name="Hamaji T."/>
            <person name="Kawai-Toyooka H."/>
            <person name="Matsuzaki R."/>
            <person name="Takahashi F."/>
            <person name="Nishimura Y."/>
            <person name="Kawachi M."/>
            <person name="Noguchi H."/>
            <person name="Minakuchi Y."/>
            <person name="Umen J.G."/>
            <person name="Toyoda A."/>
            <person name="Nozaki H."/>
        </authorList>
    </citation>
    <scope>NUCLEOTIDE SEQUENCE</scope>
    <source>
        <strain evidence="11">NIES-3780</strain>
    </source>
</reference>
<dbReference type="AlphaFoldDB" id="A0A8J4F9P6"/>
<proteinExistence type="predicted"/>
<evidence type="ECO:0000313" key="11">
    <source>
        <dbReference type="EMBL" id="GIL62158.1"/>
    </source>
</evidence>
<feature type="compositionally biased region" description="Low complexity" evidence="9">
    <location>
        <begin position="267"/>
        <end position="278"/>
    </location>
</feature>
<evidence type="ECO:0000256" key="3">
    <source>
        <dbReference type="ARBA" id="ARBA00022741"/>
    </source>
</evidence>
<feature type="compositionally biased region" description="Polar residues" evidence="9">
    <location>
        <begin position="220"/>
        <end position="244"/>
    </location>
</feature>
<feature type="binding site" evidence="7">
    <location>
        <position position="481"/>
    </location>
    <ligand>
        <name>ATP</name>
        <dbReference type="ChEBI" id="CHEBI:30616"/>
    </ligand>
</feature>
<name>A0A8J4F9P6_9CHLO</name>
<evidence type="ECO:0000256" key="1">
    <source>
        <dbReference type="ARBA" id="ARBA00022527"/>
    </source>
</evidence>
<feature type="binding site" evidence="7">
    <location>
        <begin position="549"/>
        <end position="551"/>
    </location>
    <ligand>
        <name>ATP</name>
        <dbReference type="ChEBI" id="CHEBI:30616"/>
    </ligand>
</feature>
<gene>
    <name evidence="11" type="ORF">Vafri_16424</name>
</gene>
<dbReference type="Pfam" id="PF00069">
    <property type="entry name" value="Pkinase"/>
    <property type="match status" value="1"/>
</dbReference>
<dbReference type="Gene3D" id="1.10.510.10">
    <property type="entry name" value="Transferase(Phosphotransferase) domain 1"/>
    <property type="match status" value="1"/>
</dbReference>
<sequence>MQPSIFEDVFSSAAERGACGGRDNNLPSPLLTAEKGRTLTAFKKIRFSARRALQMVSKSLDHRVGLQSGSDHSDGDILCKAQAPQVASPHFASAVLRHQPSENHFPINHAGSLPFSKLSVSTDLSLDSPRLVDDKSWQPQMALSLQTPQPQQEQAPRQSPMAPPPPKQRSLLSAFFKCQSISSSPITDAAKAVPGPGPSGPTQKPGSSPSPPATTSETSRGSASSNRHLVQPSSPTSVPQQACSLNRLYDSLPGQQDRRDPAPYPMLLPQQPSPSSAANRINLCLSAPGPHLASTKRVLLRYENHDTAAAKEIQPPPPPPPPSVSSAAAQTGAYTNTTTSVPTKPAPRTLSSQLADAAKQFSTSPAEAPRTPGVQLVASAGEGATNGETAPCSVPAIRIPASPLSGSGLPGLAPWCIGVRQELNAPAPPALAAQAASEQSYSAGGGPSMLLAMSSKVPTAMLRGVWALEHYSLQKRLYKGKMSSVYRARCLCSGMPVALKVYFKDRVPINVVHMLMREIRIHLQASDNRNVLKLYGVFQNEEIIVLVMELAARGSLSNVCQNVNGGRLREPQIRQAVLEPLLDALSYLHGQGVCHRDIKPENLLFTSDWGFRLADFGVSINMMEERAVTRAGTADYMAPEVERCPLKASPEENKEDISLAYTTAVDVWSVGVLVYELLVGFPPMVMGNGAAARPLTFPSSLSAGARDFITAALAQQPEERPTVRQLRCHPWMLGGGGAGYLGRP</sequence>
<evidence type="ECO:0000256" key="5">
    <source>
        <dbReference type="ARBA" id="ARBA00022840"/>
    </source>
</evidence>
<feature type="binding site" evidence="7">
    <location>
        <position position="615"/>
    </location>
    <ligand>
        <name>ATP</name>
        <dbReference type="ChEBI" id="CHEBI:30616"/>
    </ligand>
</feature>
<dbReference type="GO" id="GO:0005524">
    <property type="term" value="F:ATP binding"/>
    <property type="evidence" value="ECO:0007669"/>
    <property type="project" value="UniProtKB-KW"/>
</dbReference>
<evidence type="ECO:0000256" key="2">
    <source>
        <dbReference type="ARBA" id="ARBA00022679"/>
    </source>
</evidence>
<feature type="binding site" evidence="7">
    <location>
        <begin position="601"/>
        <end position="602"/>
    </location>
    <ligand>
        <name>ATP</name>
        <dbReference type="ChEBI" id="CHEBI:30616"/>
    </ligand>
</feature>
<feature type="active site" description="Proton acceptor" evidence="6">
    <location>
        <position position="597"/>
    </location>
</feature>
<feature type="domain" description="Protein kinase" evidence="10">
    <location>
        <begin position="471"/>
        <end position="732"/>
    </location>
</feature>
<dbReference type="InterPro" id="IPR030616">
    <property type="entry name" value="Aur-like"/>
</dbReference>
<evidence type="ECO:0000256" key="8">
    <source>
        <dbReference type="PIRSR" id="PIRSR630616-3"/>
    </source>
</evidence>